<name>A0A2U2AGX4_9GAMM</name>
<dbReference type="Gene3D" id="1.20.58.1480">
    <property type="match status" value="1"/>
</dbReference>
<evidence type="ECO:0000256" key="8">
    <source>
        <dbReference type="ARBA" id="ARBA00023016"/>
    </source>
</evidence>
<dbReference type="SUPFAM" id="SSF54211">
    <property type="entry name" value="Ribosomal protein S5 domain 2-like"/>
    <property type="match status" value="1"/>
</dbReference>
<dbReference type="AlphaFoldDB" id="A0A2U2AGX4"/>
<feature type="domain" description="Lon N-terminal" evidence="18">
    <location>
        <begin position="11"/>
        <end position="213"/>
    </location>
</feature>
<dbReference type="Pfam" id="PF22667">
    <property type="entry name" value="Lon_lid"/>
    <property type="match status" value="1"/>
</dbReference>
<dbReference type="GO" id="GO:0034605">
    <property type="term" value="P:cellular response to heat"/>
    <property type="evidence" value="ECO:0007669"/>
    <property type="project" value="UniProtKB-UniRule"/>
</dbReference>
<dbReference type="NCBIfam" id="TIGR00763">
    <property type="entry name" value="lon"/>
    <property type="match status" value="1"/>
</dbReference>
<dbReference type="InterPro" id="IPR027065">
    <property type="entry name" value="Lon_Prtase"/>
</dbReference>
<evidence type="ECO:0000313" key="19">
    <source>
        <dbReference type="EMBL" id="PWD81890.1"/>
    </source>
</evidence>
<evidence type="ECO:0000256" key="3">
    <source>
        <dbReference type="ARBA" id="ARBA00022670"/>
    </source>
</evidence>
<dbReference type="SUPFAM" id="SSF88697">
    <property type="entry name" value="PUA domain-like"/>
    <property type="match status" value="1"/>
</dbReference>
<dbReference type="InterPro" id="IPR014721">
    <property type="entry name" value="Ribsml_uS5_D2-typ_fold_subgr"/>
</dbReference>
<dbReference type="PROSITE" id="PS01046">
    <property type="entry name" value="LON_SER"/>
    <property type="match status" value="1"/>
</dbReference>
<evidence type="ECO:0000256" key="11">
    <source>
        <dbReference type="PIRNR" id="PIRNR001174"/>
    </source>
</evidence>
<dbReference type="InterPro" id="IPR027417">
    <property type="entry name" value="P-loop_NTPase"/>
</dbReference>
<dbReference type="HAMAP" id="MF_01973">
    <property type="entry name" value="lon_bact"/>
    <property type="match status" value="1"/>
</dbReference>
<dbReference type="RefSeq" id="WP_109188509.1">
    <property type="nucleotide sequence ID" value="NZ_BMYA01000001.1"/>
</dbReference>
<dbReference type="GO" id="GO:0006515">
    <property type="term" value="P:protein quality control for misfolded or incompletely synthesized proteins"/>
    <property type="evidence" value="ECO:0007669"/>
    <property type="project" value="UniProtKB-UniRule"/>
</dbReference>
<dbReference type="GO" id="GO:0005524">
    <property type="term" value="F:ATP binding"/>
    <property type="evidence" value="ECO:0007669"/>
    <property type="project" value="UniProtKB-UniRule"/>
</dbReference>
<comment type="caution">
    <text evidence="19">The sequence shown here is derived from an EMBL/GenBank/DDBJ whole genome shotgun (WGS) entry which is preliminary data.</text>
</comment>
<dbReference type="Pfam" id="PF00004">
    <property type="entry name" value="AAA"/>
    <property type="match status" value="1"/>
</dbReference>
<keyword evidence="5 10" id="KW-0378">Hydrolase</keyword>
<dbReference type="Pfam" id="PF02190">
    <property type="entry name" value="LON_substr_bdg"/>
    <property type="match status" value="1"/>
</dbReference>
<evidence type="ECO:0000256" key="9">
    <source>
        <dbReference type="ARBA" id="ARBA00050665"/>
    </source>
</evidence>
<evidence type="ECO:0000256" key="7">
    <source>
        <dbReference type="ARBA" id="ARBA00022840"/>
    </source>
</evidence>
<protein>
    <recommendedName>
        <fullName evidence="10 11">Lon protease</fullName>
        <ecNumber evidence="10 11">3.4.21.53</ecNumber>
    </recommendedName>
    <alternativeName>
        <fullName evidence="10">ATP-dependent protease La</fullName>
    </alternativeName>
</protein>
<feature type="binding site" evidence="10 13">
    <location>
        <begin position="366"/>
        <end position="373"/>
    </location>
    <ligand>
        <name>ATP</name>
        <dbReference type="ChEBI" id="CHEBI:30616"/>
    </ligand>
</feature>
<evidence type="ECO:0000256" key="15">
    <source>
        <dbReference type="RuleBase" id="RU000591"/>
    </source>
</evidence>
<dbReference type="Proteomes" id="UP000245020">
    <property type="component" value="Unassembled WGS sequence"/>
</dbReference>
<keyword evidence="3 10" id="KW-0645">Protease</keyword>
<comment type="induction">
    <text evidence="10">By heat shock.</text>
</comment>
<dbReference type="InterPro" id="IPR008268">
    <property type="entry name" value="Peptidase_S16_AS"/>
</dbReference>
<dbReference type="CDD" id="cd19500">
    <property type="entry name" value="RecA-like_Lon"/>
    <property type="match status" value="1"/>
</dbReference>
<feature type="active site" evidence="10 12">
    <location>
        <position position="691"/>
    </location>
</feature>
<dbReference type="PROSITE" id="PS51787">
    <property type="entry name" value="LON_N"/>
    <property type="match status" value="1"/>
</dbReference>
<evidence type="ECO:0000256" key="13">
    <source>
        <dbReference type="PIRSR" id="PIRSR001174-2"/>
    </source>
</evidence>
<comment type="catalytic activity">
    <reaction evidence="9 10 11 14">
        <text>Hydrolysis of proteins in presence of ATP.</text>
        <dbReference type="EC" id="3.4.21.53"/>
    </reaction>
</comment>
<keyword evidence="7 10" id="KW-0067">ATP-binding</keyword>
<dbReference type="EC" id="3.4.21.53" evidence="10 11"/>
<evidence type="ECO:0000259" key="17">
    <source>
        <dbReference type="PROSITE" id="PS51786"/>
    </source>
</evidence>
<evidence type="ECO:0000256" key="16">
    <source>
        <dbReference type="SAM" id="Coils"/>
    </source>
</evidence>
<evidence type="ECO:0000256" key="10">
    <source>
        <dbReference type="HAMAP-Rule" id="MF_01973"/>
    </source>
</evidence>
<keyword evidence="6 10" id="KW-0720">Serine protease</keyword>
<dbReference type="InterPro" id="IPR020568">
    <property type="entry name" value="Ribosomal_Su5_D2-typ_SF"/>
</dbReference>
<keyword evidence="2 10" id="KW-0963">Cytoplasm</keyword>
<dbReference type="Gene3D" id="3.40.50.300">
    <property type="entry name" value="P-loop containing nucleotide triphosphate hydrolases"/>
    <property type="match status" value="1"/>
</dbReference>
<keyword evidence="4 10" id="KW-0547">Nucleotide-binding</keyword>
<dbReference type="Pfam" id="PF05362">
    <property type="entry name" value="Lon_C"/>
    <property type="match status" value="1"/>
</dbReference>
<dbReference type="InterPro" id="IPR008269">
    <property type="entry name" value="Lon_proteolytic"/>
</dbReference>
<comment type="subunit">
    <text evidence="10 11">Homohexamer. Organized in a ring with a central cavity.</text>
</comment>
<dbReference type="InterPro" id="IPR046336">
    <property type="entry name" value="Lon_prtase_N_sf"/>
</dbReference>
<evidence type="ECO:0000256" key="1">
    <source>
        <dbReference type="ARBA" id="ARBA00004496"/>
    </source>
</evidence>
<dbReference type="InterPro" id="IPR027543">
    <property type="entry name" value="Lon_bac"/>
</dbReference>
<evidence type="ECO:0000256" key="14">
    <source>
        <dbReference type="PROSITE-ProRule" id="PRU01122"/>
    </source>
</evidence>
<dbReference type="PIRSF" id="PIRSF001174">
    <property type="entry name" value="Lon_proteas"/>
    <property type="match status" value="1"/>
</dbReference>
<dbReference type="GO" id="GO:0004252">
    <property type="term" value="F:serine-type endopeptidase activity"/>
    <property type="evidence" value="ECO:0007669"/>
    <property type="project" value="UniProtKB-UniRule"/>
</dbReference>
<gene>
    <name evidence="10 19" type="primary">lon</name>
    <name evidence="19" type="ORF">DC083_01535</name>
</gene>
<keyword evidence="20" id="KW-1185">Reference proteome</keyword>
<keyword evidence="16" id="KW-0175">Coiled coil</keyword>
<dbReference type="Gene3D" id="1.20.5.5270">
    <property type="match status" value="1"/>
</dbReference>
<evidence type="ECO:0000256" key="12">
    <source>
        <dbReference type="PIRSR" id="PIRSR001174-1"/>
    </source>
</evidence>
<dbReference type="Gene3D" id="1.10.8.60">
    <property type="match status" value="1"/>
</dbReference>
<comment type="similarity">
    <text evidence="10 11 14 15">Belongs to the peptidase S16 family.</text>
</comment>
<feature type="domain" description="Lon proteolytic" evidence="17">
    <location>
        <begin position="604"/>
        <end position="785"/>
    </location>
</feature>
<dbReference type="InterPro" id="IPR003593">
    <property type="entry name" value="AAA+_ATPase"/>
</dbReference>
<dbReference type="GO" id="GO:0004176">
    <property type="term" value="F:ATP-dependent peptidase activity"/>
    <property type="evidence" value="ECO:0007669"/>
    <property type="project" value="UniProtKB-UniRule"/>
</dbReference>
<dbReference type="InterPro" id="IPR003111">
    <property type="entry name" value="Lon_prtase_N"/>
</dbReference>
<evidence type="ECO:0000256" key="6">
    <source>
        <dbReference type="ARBA" id="ARBA00022825"/>
    </source>
</evidence>
<dbReference type="GO" id="GO:0043565">
    <property type="term" value="F:sequence-specific DNA binding"/>
    <property type="evidence" value="ECO:0007669"/>
    <property type="project" value="UniProtKB-UniRule"/>
</dbReference>
<evidence type="ECO:0000313" key="20">
    <source>
        <dbReference type="Proteomes" id="UP000245020"/>
    </source>
</evidence>
<reference evidence="20" key="1">
    <citation type="submission" date="2018-05" db="EMBL/GenBank/DDBJ databases">
        <title>Ignatzschineria dubaiensis sp. nov., isolated from necrotic foot tissues of dromedaries (Camelus dromedarius) and associated maggots in Dubai, United Arab Emirates.</title>
        <authorList>
            <person name="Tsang C.C."/>
            <person name="Tang J.Y.M."/>
            <person name="Fong J.Y.H."/>
            <person name="Kinne J."/>
            <person name="Lee H.H."/>
            <person name="Joseph M."/>
            <person name="Jose S."/>
            <person name="Schuster R.K."/>
            <person name="Tang Y."/>
            <person name="Sivakumar S."/>
            <person name="Chen J.H.K."/>
            <person name="Teng J.L.L."/>
            <person name="Lau S.K.P."/>
            <person name="Wernery U."/>
            <person name="Woo P.C.Y."/>
        </authorList>
    </citation>
    <scope>NUCLEOTIDE SEQUENCE [LARGE SCALE GENOMIC DNA]</scope>
    <source>
        <strain evidence="20">KCTC 22644</strain>
    </source>
</reference>
<dbReference type="GO" id="GO:0016887">
    <property type="term" value="F:ATP hydrolysis activity"/>
    <property type="evidence" value="ECO:0007669"/>
    <property type="project" value="UniProtKB-UniRule"/>
</dbReference>
<dbReference type="InterPro" id="IPR003959">
    <property type="entry name" value="ATPase_AAA_core"/>
</dbReference>
<evidence type="ECO:0000256" key="4">
    <source>
        <dbReference type="ARBA" id="ARBA00022741"/>
    </source>
</evidence>
<dbReference type="SMART" id="SM00382">
    <property type="entry name" value="AAA"/>
    <property type="match status" value="1"/>
</dbReference>
<accession>A0A2U2AGX4</accession>
<dbReference type="Gene3D" id="2.30.130.40">
    <property type="entry name" value="LON domain-like"/>
    <property type="match status" value="1"/>
</dbReference>
<dbReference type="SUPFAM" id="SSF52540">
    <property type="entry name" value="P-loop containing nucleoside triphosphate hydrolases"/>
    <property type="match status" value="1"/>
</dbReference>
<dbReference type="PANTHER" id="PTHR10046">
    <property type="entry name" value="ATP DEPENDENT LON PROTEASE FAMILY MEMBER"/>
    <property type="match status" value="1"/>
</dbReference>
<keyword evidence="8 10" id="KW-0346">Stress response</keyword>
<dbReference type="SMART" id="SM00464">
    <property type="entry name" value="LON"/>
    <property type="match status" value="1"/>
</dbReference>
<evidence type="ECO:0000259" key="18">
    <source>
        <dbReference type="PROSITE" id="PS51787"/>
    </source>
</evidence>
<evidence type="ECO:0000256" key="5">
    <source>
        <dbReference type="ARBA" id="ARBA00022801"/>
    </source>
</evidence>
<dbReference type="PROSITE" id="PS51786">
    <property type="entry name" value="LON_PROTEOLYTIC"/>
    <property type="match status" value="1"/>
</dbReference>
<dbReference type="OrthoDB" id="9803599at2"/>
<dbReference type="EMBL" id="QEWQ01000001">
    <property type="protein sequence ID" value="PWD81890.1"/>
    <property type="molecule type" value="Genomic_DNA"/>
</dbReference>
<sequence>MSQKKNQYAELPILALRDLVVFPGTKTPLLVGRPLSIGALEMAVEVDHRVLLMSLKDPDDESITMDSVYHTGVVVRVVSSKLSKGGSYQVSVEAIERVKLKSTKALVYENSEGYVYDFVMGQYELAPFEDHLSLAEKEVYVLTFEKLVKKLLENAQIKQLTPELLLEDRTLYPLVMKLATEIPMSVEKKQAILAEDELGGAADALIHSLTVELNIIDLQRRIHGLVQTQISKNQREYYLNEQIKAINKELDELSDSGLSELEELEEKIRAAKMPLDAEEKALNEVKRLKSMPTMSAEGTVSRTYIDWLLKMPWNERSRLRYGLATAKKTLDKDHSGLTKVKDHILDHLAVISHTKSKKGDILCFIGPPGVGKTSLARSIAEATGREFMRMSLGGVNDEAEIRGHRRTYIGAMPGKLVQLLTKAKTKNPLILLDELDKTGSTHKGDPADALLEVLDPEQNSNFNDHYLDVDIDLSEVMFIATANSYNIPGPLRDRMDIIELSSYTELEKLAIAKEHLVPECYKENKLSKEEIRFTDEGLLFLINHYTKEAGVRNLNRELNTICRKFIKERLLAKDKNRQGEVVTPERIKHYLGATKYRHGIKEDAHEIGYVNGLAWTQVGGDLLGIEVQLVPGKGELIATGSLGDVMKESVRTALTVIRARSNLYGLPEDFYKKWDIHVHAPEGAVPKDGPSAGAAITLAILSALLGVPIRSDIAMTGEITLRGHVLIIGGLKEKLIAAERAGIRTVLIPEENLKDLEDVPDNVLTALEIIPVKIFDEVVDYALTQSLTRADSWERFSSFSLVNEDQDKIKNSAKTH</sequence>
<dbReference type="InterPro" id="IPR004815">
    <property type="entry name" value="Lon_bac/euk-typ"/>
</dbReference>
<feature type="coiled-coil region" evidence="16">
    <location>
        <begin position="247"/>
        <end position="281"/>
    </location>
</feature>
<dbReference type="InterPro" id="IPR054594">
    <property type="entry name" value="Lon_lid"/>
</dbReference>
<dbReference type="FunFam" id="1.20.5.5270:FF:000002">
    <property type="entry name" value="Lon protease homolog"/>
    <property type="match status" value="1"/>
</dbReference>
<dbReference type="InterPro" id="IPR015947">
    <property type="entry name" value="PUA-like_sf"/>
</dbReference>
<dbReference type="Gene3D" id="3.30.230.10">
    <property type="match status" value="1"/>
</dbReference>
<feature type="active site" evidence="10 12">
    <location>
        <position position="734"/>
    </location>
</feature>
<comment type="subcellular location">
    <subcellularLocation>
        <location evidence="1 10 11">Cytoplasm</location>
    </subcellularLocation>
</comment>
<dbReference type="FunFam" id="3.40.50.300:FF:000021">
    <property type="entry name" value="Lon protease homolog"/>
    <property type="match status" value="1"/>
</dbReference>
<dbReference type="GO" id="GO:0005737">
    <property type="term" value="C:cytoplasm"/>
    <property type="evidence" value="ECO:0007669"/>
    <property type="project" value="UniProtKB-SubCell"/>
</dbReference>
<dbReference type="PRINTS" id="PR00830">
    <property type="entry name" value="ENDOLAPTASE"/>
</dbReference>
<proteinExistence type="evidence at transcript level"/>
<evidence type="ECO:0000256" key="2">
    <source>
        <dbReference type="ARBA" id="ARBA00022490"/>
    </source>
</evidence>
<organism evidence="19 20">
    <name type="scientific">Ignatzschineria ureiclastica</name>
    <dbReference type="NCBI Taxonomy" id="472582"/>
    <lineage>
        <taxon>Bacteria</taxon>
        <taxon>Pseudomonadati</taxon>
        <taxon>Pseudomonadota</taxon>
        <taxon>Gammaproteobacteria</taxon>
        <taxon>Cardiobacteriales</taxon>
        <taxon>Ignatzschineriaceae</taxon>
        <taxon>Ignatzschineria</taxon>
    </lineage>
</organism>
<comment type="function">
    <text evidence="10">ATP-dependent serine protease that mediates the selective degradation of mutant and abnormal proteins as well as certain short-lived regulatory proteins. Required for cellular homeostasis and for survival from DNA damage and developmental changes induced by stress. Degrades polypeptides processively to yield small peptide fragments that are 5 to 10 amino acids long. Binds to DNA in a double-stranded, site-specific manner.</text>
</comment>